<dbReference type="InterPro" id="IPR009097">
    <property type="entry name" value="Cyclic_Pdiesterase"/>
</dbReference>
<evidence type="ECO:0000259" key="1">
    <source>
        <dbReference type="Pfam" id="PF08975"/>
    </source>
</evidence>
<organism evidence="2 3">
    <name type="scientific">Oricola thermophila</name>
    <dbReference type="NCBI Taxonomy" id="2742145"/>
    <lineage>
        <taxon>Bacteria</taxon>
        <taxon>Pseudomonadati</taxon>
        <taxon>Pseudomonadota</taxon>
        <taxon>Alphaproteobacteria</taxon>
        <taxon>Hyphomicrobiales</taxon>
        <taxon>Ahrensiaceae</taxon>
        <taxon>Oricola</taxon>
    </lineage>
</organism>
<sequence length="236" mass="25774">MPEPFDPEILAASANPRPNRFLGTRFDEGGTFLPEAGNTVVRHVVPGSATQAALADLRERLRGLPWGHRFAFTAPESLHMTVFEGAIETRRLPGYWPGTLPLDAPMDAVTDHLAARLEDFAGPGRFDMTIAEVTPFGLALTGATDADEATARAWRDALAGPFGYRSPNHDAYSFHVTLAYIIDWLPDELVPLYRRALAELTEEFRARIPVVELGPPAFCTFADMNGFPPVLTLSGA</sequence>
<dbReference type="KEGG" id="orm:HTY61_10845"/>
<dbReference type="Proteomes" id="UP000509367">
    <property type="component" value="Chromosome"/>
</dbReference>
<dbReference type="AlphaFoldDB" id="A0A6N1VCX7"/>
<dbReference type="Gene3D" id="3.90.1140.10">
    <property type="entry name" value="Cyclic phosphodiesterase"/>
    <property type="match status" value="1"/>
</dbReference>
<gene>
    <name evidence="2" type="ORF">HTY61_10845</name>
</gene>
<accession>A0A6N1VCX7</accession>
<evidence type="ECO:0000313" key="3">
    <source>
        <dbReference type="Proteomes" id="UP000509367"/>
    </source>
</evidence>
<name>A0A6N1VCX7_9HYPH</name>
<proteinExistence type="predicted"/>
<dbReference type="RefSeq" id="WP_175276804.1">
    <property type="nucleotide sequence ID" value="NZ_CP054836.1"/>
</dbReference>
<dbReference type="InterPro" id="IPR015069">
    <property type="entry name" value="2H-PEstase_DUF1868"/>
</dbReference>
<dbReference type="SUPFAM" id="SSF55144">
    <property type="entry name" value="LigT-like"/>
    <property type="match status" value="1"/>
</dbReference>
<reference evidence="2 3" key="1">
    <citation type="submission" date="2020-06" db="EMBL/GenBank/DDBJ databases">
        <title>Oricola thermophila sp. nov. isolated from a tidal sediments.</title>
        <authorList>
            <person name="Kwon K.K."/>
            <person name="Yang S.-H."/>
            <person name="Park M.-J."/>
        </authorList>
    </citation>
    <scope>NUCLEOTIDE SEQUENCE [LARGE SCALE GENOMIC DNA]</scope>
    <source>
        <strain evidence="2 3">MEBiC13590</strain>
    </source>
</reference>
<dbReference type="Pfam" id="PF08975">
    <property type="entry name" value="2H-phosphodiest"/>
    <property type="match status" value="1"/>
</dbReference>
<evidence type="ECO:0000313" key="2">
    <source>
        <dbReference type="EMBL" id="QKV18911.1"/>
    </source>
</evidence>
<feature type="domain" description="DUF1868" evidence="1">
    <location>
        <begin position="25"/>
        <end position="136"/>
    </location>
</feature>
<dbReference type="EMBL" id="CP054836">
    <property type="protein sequence ID" value="QKV18911.1"/>
    <property type="molecule type" value="Genomic_DNA"/>
</dbReference>
<protein>
    <submittedName>
        <fullName evidence="2">DUF1868 domain-containing protein</fullName>
    </submittedName>
</protein>
<keyword evidence="3" id="KW-1185">Reference proteome</keyword>